<feature type="coiled-coil region" evidence="1">
    <location>
        <begin position="819"/>
        <end position="846"/>
    </location>
</feature>
<reference evidence="4" key="1">
    <citation type="journal article" date="2008" name="Nat. Genet.">
        <title>The Pristionchus pacificus genome provides a unique perspective on nematode lifestyle and parasitism.</title>
        <authorList>
            <person name="Dieterich C."/>
            <person name="Clifton S.W."/>
            <person name="Schuster L.N."/>
            <person name="Chinwalla A."/>
            <person name="Delehaunty K."/>
            <person name="Dinkelacker I."/>
            <person name="Fulton L."/>
            <person name="Fulton R."/>
            <person name="Godfrey J."/>
            <person name="Minx P."/>
            <person name="Mitreva M."/>
            <person name="Roeseler W."/>
            <person name="Tian H."/>
            <person name="Witte H."/>
            <person name="Yang S.P."/>
            <person name="Wilson R.K."/>
            <person name="Sommer R.J."/>
        </authorList>
    </citation>
    <scope>NUCLEOTIDE SEQUENCE [LARGE SCALE GENOMIC DNA]</scope>
    <source>
        <strain evidence="4">PS312</strain>
    </source>
</reference>
<accession>A0A8R1YQR9</accession>
<accession>A0A2A6C0N6</accession>
<proteinExistence type="predicted"/>
<reference evidence="3" key="2">
    <citation type="submission" date="2022-06" db="UniProtKB">
        <authorList>
            <consortium name="EnsemblMetazoa"/>
        </authorList>
    </citation>
    <scope>IDENTIFICATION</scope>
    <source>
        <strain evidence="3">PS312</strain>
    </source>
</reference>
<feature type="region of interest" description="Disordered" evidence="2">
    <location>
        <begin position="436"/>
        <end position="457"/>
    </location>
</feature>
<organism evidence="3 4">
    <name type="scientific">Pristionchus pacificus</name>
    <name type="common">Parasitic nematode worm</name>
    <dbReference type="NCBI Taxonomy" id="54126"/>
    <lineage>
        <taxon>Eukaryota</taxon>
        <taxon>Metazoa</taxon>
        <taxon>Ecdysozoa</taxon>
        <taxon>Nematoda</taxon>
        <taxon>Chromadorea</taxon>
        <taxon>Rhabditida</taxon>
        <taxon>Rhabditina</taxon>
        <taxon>Diplogasteromorpha</taxon>
        <taxon>Diplogasteroidea</taxon>
        <taxon>Neodiplogasteridae</taxon>
        <taxon>Pristionchus</taxon>
    </lineage>
</organism>
<gene>
    <name evidence="3" type="primary">WBGene00116474</name>
</gene>
<dbReference type="Proteomes" id="UP000005239">
    <property type="component" value="Unassembled WGS sequence"/>
</dbReference>
<evidence type="ECO:0000256" key="1">
    <source>
        <dbReference type="SAM" id="Coils"/>
    </source>
</evidence>
<name>A0A2A6C0N6_PRIPA</name>
<evidence type="ECO:0000313" key="4">
    <source>
        <dbReference type="Proteomes" id="UP000005239"/>
    </source>
</evidence>
<keyword evidence="4" id="KW-1185">Reference proteome</keyword>
<evidence type="ECO:0000256" key="2">
    <source>
        <dbReference type="SAM" id="MobiDB-lite"/>
    </source>
</evidence>
<dbReference type="EnsemblMetazoa" id="PPA26920.1">
    <property type="protein sequence ID" value="PPA26920.1"/>
    <property type="gene ID" value="WBGene00116474"/>
</dbReference>
<feature type="region of interest" description="Disordered" evidence="2">
    <location>
        <begin position="1041"/>
        <end position="1079"/>
    </location>
</feature>
<feature type="region of interest" description="Disordered" evidence="2">
    <location>
        <begin position="1150"/>
        <end position="1183"/>
    </location>
</feature>
<evidence type="ECO:0000313" key="3">
    <source>
        <dbReference type="EnsemblMetazoa" id="PPA26920.1"/>
    </source>
</evidence>
<feature type="compositionally biased region" description="Polar residues" evidence="2">
    <location>
        <begin position="437"/>
        <end position="457"/>
    </location>
</feature>
<feature type="compositionally biased region" description="Low complexity" evidence="2">
    <location>
        <begin position="1059"/>
        <end position="1078"/>
    </location>
</feature>
<keyword evidence="1" id="KW-0175">Coiled coil</keyword>
<sequence>MRGSQLSLSWLFSLSQHSHTFQNIEVSSMEDDLDQDAMRVQSLNHSVFPSSTQFPHSDQLNPYPYSFLNSISAAIAHASMNPVGLSAPPLHYDSILSGESACHSVWPNDTIQRDDPGTLDHLDVTRYVTNSGPIVSHEYPSSSYSYPPRPVPTADVLYLSGYSQATEHSSQFSAPIDSVRSAFWRVAPSGDRAQDSCTNASACNSSDTEFPLNASSSIPATPSILTSPGGHGMIPHSSYLTPASSICSTPSVHSEVSHRGTAKRDLEIRHLRALFGELQKDTDREDRNKNKHIQRKDKEFETMGRFWTPFQKKEHERKKRDYLNGYSSRLRKIERERKSVEFRLLELLYPDETRRLKQINLTTYGPTKEEKIAFYRQANLLEKLRDQSRAINPNPSTAFPPFSSASGLLAPPQAPVGFSTDQGFGSTLLRSPYLDSISRTSQPSGSQMCSSHRPSGISSRQFALASETPSAVKAGLSGSCALRKPVQRQQHLNVMPSDFVPISKPIFQDGGMPAQRAIERSHHLQVEDAATAANPNLQSSISSKIDNGSYEVPASEEVKAEIEEVSHMSDYAQYLEWMKTFSVQLTPPISATPSSATDSSFADQSLAYLNQFSRAHPISAIHQDSASSFSTNAGFPSSNLLQQPLSQQSHGISQAPFTSSLSQWQPIAPDTDAYMATLDPSVISQLTGAYQNTSTFLNQSTSSFSLADDGDIPIQVAPPPGYIESASSFTNLLPIAKPIPIRPTTYSEALISSAPDQAYMSPYQWEAPASCMLPTLRLRHSTSSSSPPTLGTRNVLPIPTHASIVPDSVQNFPPSSGVSVEVKVEIRTLEKEIAEWQERKAKKERDWDIHQFKKSVAERGTKWNPELEKSRHAQYERRHRYVIEDCNWYIDDRRSLMERLKNPATTAEAMRCVEERRMIPLRGMKPTRNEIKKKKKEQLLSIKKPQKAIRKRRRKAGSPGMLGLQGDTQLRHAGHAPPVTHASLQSSHGMEEAVIPAVESPLPSISASTQIGRPLYVNCTGEDGSTEKPFTVSPSEISASGIGSDHSSFPLHIVSRKPSNTGTSGSSLTRSGESSLNSPCRLSEVEVFIGTNTHLERRNPMFRNKVTQATHKAPVSIRDKEPSTLPIMEDAVEPLSDTLMLKPLATMQSLKRRRQSIGEDDESPASFPAADYSTPSPVISANEDDETPITITSMKEEFQWSKDHFSQVVSRARLVAALHAPVASTAPQSELATMASFDPPSNIEKEWWNTTEGSVYCPRCGEEVGGGPTRRKTHYKKRHHPIFYKLAPPTHSTKLEKKLNEIIGASAEGLRTCQFCPAQISTRMLMLRHFEQKHPSSLDRVRESFAILANRKEKRDEGEVYRFLGQ</sequence>
<protein>
    <submittedName>
        <fullName evidence="3">Uncharacterized protein</fullName>
    </submittedName>
</protein>